<proteinExistence type="predicted"/>
<dbReference type="Gene3D" id="1.25.10.10">
    <property type="entry name" value="Leucine-rich Repeat Variant"/>
    <property type="match status" value="1"/>
</dbReference>
<feature type="compositionally biased region" description="Polar residues" evidence="1">
    <location>
        <begin position="1"/>
        <end position="13"/>
    </location>
</feature>
<dbReference type="PANTHER" id="PTHR36379:SF1">
    <property type="entry name" value="PUTATIVE RECOMBINATION INITIATION DEFECT 1-RELATED"/>
    <property type="match status" value="1"/>
</dbReference>
<evidence type="ECO:0000313" key="3">
    <source>
        <dbReference type="Proteomes" id="UP001457282"/>
    </source>
</evidence>
<reference evidence="2 3" key="1">
    <citation type="journal article" date="2023" name="G3 (Bethesda)">
        <title>A chromosome-length genome assembly and annotation of blackberry (Rubus argutus, cv. 'Hillquist').</title>
        <authorList>
            <person name="Bruna T."/>
            <person name="Aryal R."/>
            <person name="Dudchenko O."/>
            <person name="Sargent D.J."/>
            <person name="Mead D."/>
            <person name="Buti M."/>
            <person name="Cavallini A."/>
            <person name="Hytonen T."/>
            <person name="Andres J."/>
            <person name="Pham M."/>
            <person name="Weisz D."/>
            <person name="Mascagni F."/>
            <person name="Usai G."/>
            <person name="Natali L."/>
            <person name="Bassil N."/>
            <person name="Fernandez G.E."/>
            <person name="Lomsadze A."/>
            <person name="Armour M."/>
            <person name="Olukolu B."/>
            <person name="Poorten T."/>
            <person name="Britton C."/>
            <person name="Davik J."/>
            <person name="Ashrafi H."/>
            <person name="Aiden E.L."/>
            <person name="Borodovsky M."/>
            <person name="Worthington M."/>
        </authorList>
    </citation>
    <scope>NUCLEOTIDE SEQUENCE [LARGE SCALE GENOMIC DNA]</scope>
    <source>
        <strain evidence="2">PI 553951</strain>
    </source>
</reference>
<dbReference type="GO" id="GO:0042138">
    <property type="term" value="P:meiotic DNA double-strand break formation"/>
    <property type="evidence" value="ECO:0007669"/>
    <property type="project" value="InterPro"/>
</dbReference>
<keyword evidence="3" id="KW-1185">Reference proteome</keyword>
<dbReference type="InterPro" id="IPR011989">
    <property type="entry name" value="ARM-like"/>
</dbReference>
<comment type="caution">
    <text evidence="2">The sequence shown here is derived from an EMBL/GenBank/DDBJ whole genome shotgun (WGS) entry which is preliminary data.</text>
</comment>
<feature type="compositionally biased region" description="Low complexity" evidence="1">
    <location>
        <begin position="43"/>
        <end position="66"/>
    </location>
</feature>
<dbReference type="InterPro" id="IPR044968">
    <property type="entry name" value="PRD1"/>
</dbReference>
<dbReference type="EMBL" id="JBEDUW010000004">
    <property type="protein sequence ID" value="KAK9932924.1"/>
    <property type="molecule type" value="Genomic_DNA"/>
</dbReference>
<dbReference type="PANTHER" id="PTHR36379">
    <property type="entry name" value="PROTEIN PRD1"/>
    <property type="match status" value="1"/>
</dbReference>
<dbReference type="SUPFAM" id="SSF48371">
    <property type="entry name" value="ARM repeat"/>
    <property type="match status" value="1"/>
</dbReference>
<dbReference type="AlphaFoldDB" id="A0AAW1X9U6"/>
<accession>A0AAW1X9U6</accession>
<evidence type="ECO:0000256" key="1">
    <source>
        <dbReference type="SAM" id="MobiDB-lite"/>
    </source>
</evidence>
<protein>
    <submittedName>
        <fullName evidence="2">Uncharacterized protein</fullName>
    </submittedName>
</protein>
<gene>
    <name evidence="2" type="ORF">M0R45_020143</name>
</gene>
<organism evidence="2 3">
    <name type="scientific">Rubus argutus</name>
    <name type="common">Southern blackberry</name>
    <dbReference type="NCBI Taxonomy" id="59490"/>
    <lineage>
        <taxon>Eukaryota</taxon>
        <taxon>Viridiplantae</taxon>
        <taxon>Streptophyta</taxon>
        <taxon>Embryophyta</taxon>
        <taxon>Tracheophyta</taxon>
        <taxon>Spermatophyta</taxon>
        <taxon>Magnoliopsida</taxon>
        <taxon>eudicotyledons</taxon>
        <taxon>Gunneridae</taxon>
        <taxon>Pentapetalae</taxon>
        <taxon>rosids</taxon>
        <taxon>fabids</taxon>
        <taxon>Rosales</taxon>
        <taxon>Rosaceae</taxon>
        <taxon>Rosoideae</taxon>
        <taxon>Rosoideae incertae sedis</taxon>
        <taxon>Rubus</taxon>
    </lineage>
</organism>
<evidence type="ECO:0000313" key="2">
    <source>
        <dbReference type="EMBL" id="KAK9932924.1"/>
    </source>
</evidence>
<dbReference type="Proteomes" id="UP001457282">
    <property type="component" value="Unassembled WGS sequence"/>
</dbReference>
<feature type="region of interest" description="Disordered" evidence="1">
    <location>
        <begin position="1"/>
        <end position="66"/>
    </location>
</feature>
<dbReference type="InterPro" id="IPR016024">
    <property type="entry name" value="ARM-type_fold"/>
</dbReference>
<sequence length="410" mass="45442">MYFDDSQSQNLQNYEEEKKKKKTPMTITLQIQYRRQRARRATAPHSLSKPSKAAPSACSASPTSSLTLSLPPSRVRYASSQLSRAPLRPSVPPLPLHLPPFSSSHPSLSADFVARLSDRLSSGALAWSRRQVYTLHCLGVLLNSQQSNPYAHIRDKYGLITNLVSGLQLPSEEIRGEILFVLYKLVRLSLEALMKTQSDDVRLNCIALLTVLARRGLFGTIYALDLNSMSSSEGDSFGQATEDGKDVHTLNILFTEAIKGPLLSTDSQVQISTLDLLFHYMSCEGTSGREIQVLVEESIADYVFEILRLSECKDPVVKSCLQVLDILSKAEQAFKQRLVVGFATLVPVLHYVAEVPFHPAQSQTLKLILNCVSDCPGMLSLLSYKGTSSCLTKMLKQHTDGDMACLRRHL</sequence>
<name>A0AAW1X9U6_RUBAR</name>